<dbReference type="EMBL" id="JBHTHZ010000001">
    <property type="protein sequence ID" value="MFD0792507.1"/>
    <property type="molecule type" value="Genomic_DNA"/>
</dbReference>
<evidence type="ECO:0000313" key="4">
    <source>
        <dbReference type="EMBL" id="MFD0792379.1"/>
    </source>
</evidence>
<reference evidence="5" key="3">
    <citation type="submission" date="2024-09" db="EMBL/GenBank/DDBJ databases">
        <authorList>
            <person name="Sun Q."/>
            <person name="Mori K."/>
        </authorList>
    </citation>
    <scope>NUCLEOTIDE SEQUENCE</scope>
    <source>
        <strain evidence="5">CCUG 61484</strain>
    </source>
</reference>
<organism evidence="5 6">
    <name type="scientific">Mucilaginibacter litoreus</name>
    <dbReference type="NCBI Taxonomy" id="1048221"/>
    <lineage>
        <taxon>Bacteria</taxon>
        <taxon>Pseudomonadati</taxon>
        <taxon>Bacteroidota</taxon>
        <taxon>Sphingobacteriia</taxon>
        <taxon>Sphingobacteriales</taxon>
        <taxon>Sphingobacteriaceae</taxon>
        <taxon>Mucilaginibacter</taxon>
    </lineage>
</organism>
<keyword evidence="1 2" id="KW-0732">Signal</keyword>
<evidence type="ECO:0000256" key="2">
    <source>
        <dbReference type="SAM" id="SignalP"/>
    </source>
</evidence>
<dbReference type="Pfam" id="PF13505">
    <property type="entry name" value="OMP_b-brl"/>
    <property type="match status" value="1"/>
</dbReference>
<reference evidence="5" key="1">
    <citation type="journal article" date="2014" name="Int. J. Syst. Evol. Microbiol.">
        <title>Complete genome of a new Firmicutes species belonging to the dominant human colonic microbiota ('Ruminococcus bicirculans') reveals two chromosomes and a selective capacity to utilize plant glucans.</title>
        <authorList>
            <consortium name="NISC Comparative Sequencing Program"/>
            <person name="Wegmann U."/>
            <person name="Louis P."/>
            <person name="Goesmann A."/>
            <person name="Henrissat B."/>
            <person name="Duncan S.H."/>
            <person name="Flint H.J."/>
        </authorList>
    </citation>
    <scope>NUCLEOTIDE SEQUENCE</scope>
    <source>
        <strain evidence="5">CCUG 61484</strain>
    </source>
</reference>
<evidence type="ECO:0000313" key="5">
    <source>
        <dbReference type="EMBL" id="MFD0792507.1"/>
    </source>
</evidence>
<feature type="chain" id="PRO_5045033427" evidence="2">
    <location>
        <begin position="21"/>
        <end position="181"/>
    </location>
</feature>
<proteinExistence type="predicted"/>
<feature type="domain" description="Outer membrane protein beta-barrel" evidence="3">
    <location>
        <begin position="9"/>
        <end position="181"/>
    </location>
</feature>
<keyword evidence="6" id="KW-1185">Reference proteome</keyword>
<accession>A0ABW3ANU4</accession>
<protein>
    <submittedName>
        <fullName evidence="5">Outer membrane beta-barrel protein</fullName>
    </submittedName>
</protein>
<sequence length="181" mass="19104">MKKIALVMVVLCSAALTTFAQTSDAVGRFSIGLEAGLPTTSGYSFIIGGSLKYEHPIQEGLFLTGSIGYSRVKMKSVDTGLSDEDMEDLEDLGIDTDGLGGGSFGIIPIKVGAKYYFAEKIFGEAQLGAGINTQSGGGTSFIYSPGVGYNFSNNFEGGLRYEGWSNNGTLGQLGVRLAYKF</sequence>
<gene>
    <name evidence="4" type="ORF">ACFQZX_02050</name>
    <name evidence="5" type="ORF">ACFQZX_02695</name>
</gene>
<dbReference type="InterPro" id="IPR027385">
    <property type="entry name" value="Beta-barrel_OMP"/>
</dbReference>
<reference evidence="6" key="2">
    <citation type="journal article" date="2019" name="Int. J. Syst. Evol. Microbiol.">
        <title>The Global Catalogue of Microorganisms (GCM) 10K type strain sequencing project: providing services to taxonomists for standard genome sequencing and annotation.</title>
        <authorList>
            <consortium name="The Broad Institute Genomics Platform"/>
            <consortium name="The Broad Institute Genome Sequencing Center for Infectious Disease"/>
            <person name="Wu L."/>
            <person name="Ma J."/>
        </authorList>
    </citation>
    <scope>NUCLEOTIDE SEQUENCE [LARGE SCALE GENOMIC DNA]</scope>
    <source>
        <strain evidence="6">CCUG 61484</strain>
    </source>
</reference>
<feature type="signal peptide" evidence="2">
    <location>
        <begin position="1"/>
        <end position="20"/>
    </location>
</feature>
<dbReference type="EMBL" id="JBHTHZ010000001">
    <property type="protein sequence ID" value="MFD0792379.1"/>
    <property type="molecule type" value="Genomic_DNA"/>
</dbReference>
<dbReference type="Proteomes" id="UP001597010">
    <property type="component" value="Unassembled WGS sequence"/>
</dbReference>
<name>A0ABW3ANU4_9SPHI</name>
<evidence type="ECO:0000313" key="6">
    <source>
        <dbReference type="Proteomes" id="UP001597010"/>
    </source>
</evidence>
<comment type="caution">
    <text evidence="5">The sequence shown here is derived from an EMBL/GenBank/DDBJ whole genome shotgun (WGS) entry which is preliminary data.</text>
</comment>
<evidence type="ECO:0000256" key="1">
    <source>
        <dbReference type="ARBA" id="ARBA00022729"/>
    </source>
</evidence>
<dbReference type="RefSeq" id="WP_377111082.1">
    <property type="nucleotide sequence ID" value="NZ_JBHTHZ010000001.1"/>
</dbReference>
<evidence type="ECO:0000259" key="3">
    <source>
        <dbReference type="Pfam" id="PF13505"/>
    </source>
</evidence>